<keyword evidence="2" id="KW-1185">Reference proteome</keyword>
<dbReference type="EMBL" id="CP136894">
    <property type="protein sequence ID" value="WOL06398.1"/>
    <property type="molecule type" value="Genomic_DNA"/>
</dbReference>
<dbReference type="Pfam" id="PF03140">
    <property type="entry name" value="DUF247"/>
    <property type="match status" value="1"/>
</dbReference>
<name>A0AAQ3KG95_9LILI</name>
<dbReference type="PANTHER" id="PTHR31170:SF25">
    <property type="entry name" value="BNAA09G04570D PROTEIN"/>
    <property type="match status" value="1"/>
</dbReference>
<organism evidence="1 2">
    <name type="scientific">Canna indica</name>
    <name type="common">Indian-shot</name>
    <dbReference type="NCBI Taxonomy" id="4628"/>
    <lineage>
        <taxon>Eukaryota</taxon>
        <taxon>Viridiplantae</taxon>
        <taxon>Streptophyta</taxon>
        <taxon>Embryophyta</taxon>
        <taxon>Tracheophyta</taxon>
        <taxon>Spermatophyta</taxon>
        <taxon>Magnoliopsida</taxon>
        <taxon>Liliopsida</taxon>
        <taxon>Zingiberales</taxon>
        <taxon>Cannaceae</taxon>
        <taxon>Canna</taxon>
    </lineage>
</organism>
<sequence length="80" mass="9570">MSNAEEMKLDTEWVETLQKRLLVETEWDYPGTMKPKTFRVSKRLRDNNPNAYDPAYISLGPYHRDKGHLQAMYILKWHCL</sequence>
<reference evidence="1 2" key="1">
    <citation type="submission" date="2023-10" db="EMBL/GenBank/DDBJ databases">
        <title>Chromosome-scale genome assembly provides insights into flower coloration mechanisms of Canna indica.</title>
        <authorList>
            <person name="Li C."/>
        </authorList>
    </citation>
    <scope>NUCLEOTIDE SEQUENCE [LARGE SCALE GENOMIC DNA]</scope>
    <source>
        <tissue evidence="1">Flower</tissue>
    </source>
</reference>
<dbReference type="PANTHER" id="PTHR31170">
    <property type="entry name" value="BNAC04G53230D PROTEIN"/>
    <property type="match status" value="1"/>
</dbReference>
<evidence type="ECO:0000313" key="2">
    <source>
        <dbReference type="Proteomes" id="UP001327560"/>
    </source>
</evidence>
<dbReference type="InterPro" id="IPR004158">
    <property type="entry name" value="DUF247_pln"/>
</dbReference>
<proteinExistence type="predicted"/>
<accession>A0AAQ3KG95</accession>
<protein>
    <submittedName>
        <fullName evidence="1">Uncharacterized protein</fullName>
    </submittedName>
</protein>
<evidence type="ECO:0000313" key="1">
    <source>
        <dbReference type="EMBL" id="WOL06398.1"/>
    </source>
</evidence>
<gene>
    <name evidence="1" type="ORF">Cni_G15132</name>
</gene>
<dbReference type="AlphaFoldDB" id="A0AAQ3KG95"/>
<dbReference type="Proteomes" id="UP001327560">
    <property type="component" value="Chromosome 5"/>
</dbReference>